<dbReference type="SMART" id="SM00256">
    <property type="entry name" value="FBOX"/>
    <property type="match status" value="1"/>
</dbReference>
<reference evidence="2 3" key="1">
    <citation type="submission" date="2016-06" db="EMBL/GenBank/DDBJ databases">
        <title>Comparative genomics of the ectomycorrhizal sister species Rhizopogon vinicolor and Rhizopogon vesiculosus (Basidiomycota: Boletales) reveals a divergence of the mating type B locus.</title>
        <authorList>
            <consortium name="DOE Joint Genome Institute"/>
            <person name="Mujic A.B."/>
            <person name="Kuo A."/>
            <person name="Tritt A."/>
            <person name="Lipzen A."/>
            <person name="Chen C."/>
            <person name="Johnson J."/>
            <person name="Sharma A."/>
            <person name="Barry K."/>
            <person name="Grigoriev I.V."/>
            <person name="Spatafora J.W."/>
        </authorList>
    </citation>
    <scope>NUCLEOTIDE SEQUENCE [LARGE SCALE GENOMIC DNA]</scope>
    <source>
        <strain evidence="2 3">AM-OR11-026</strain>
    </source>
</reference>
<dbReference type="Gene3D" id="1.20.1280.50">
    <property type="match status" value="1"/>
</dbReference>
<dbReference type="EMBL" id="KV448159">
    <property type="protein sequence ID" value="OAX42310.1"/>
    <property type="molecule type" value="Genomic_DNA"/>
</dbReference>
<proteinExistence type="predicted"/>
<dbReference type="SUPFAM" id="SSF81383">
    <property type="entry name" value="F-box domain"/>
    <property type="match status" value="1"/>
</dbReference>
<dbReference type="InParanoid" id="A0A1B7NBP9"/>
<dbReference type="AlphaFoldDB" id="A0A1B7NBP9"/>
<dbReference type="OrthoDB" id="3256413at2759"/>
<dbReference type="Pfam" id="PF00646">
    <property type="entry name" value="F-box"/>
    <property type="match status" value="1"/>
</dbReference>
<dbReference type="Proteomes" id="UP000092154">
    <property type="component" value="Unassembled WGS sequence"/>
</dbReference>
<evidence type="ECO:0000259" key="1">
    <source>
        <dbReference type="PROSITE" id="PS50181"/>
    </source>
</evidence>
<gene>
    <name evidence="2" type="ORF">K503DRAFT_863141</name>
</gene>
<feature type="domain" description="F-box" evidence="1">
    <location>
        <begin position="3"/>
        <end position="49"/>
    </location>
</feature>
<sequence>MSAITMVRLPPELWCHILAFLDVYGLLQVRKTCKALKGMVDNSEILQYIIDLRYFRMIEAVGTYETNVPPVAARRKRLRQHEAAWQRIEYQRKYTVPLTIPGDRDRFTCDVFGAAGRDVIYFVRLPPTLESDPDLVRSWSHSIDVATMIDFTFCPEQDLLIVVASAPDNLTHVDIHLRSLTTNETHPDAAQPILKAFDINCVFLGGLRISGNYICFLCLDTIADDRIIGDCMQMWDWKSENDYQFTLFFEEGVNDYTFLAEDKFLVATCGTIEIYSFADKSKPPQCTSKVSLPSLMDRWVYRPVSEARITACNLVFPYQPSSFFYPSPDDELVVISVSVHPVSVMNETTPHFRFFVARRSAILQLENLYAKTYGQPTSNGPKLLWSTWGPQHTTWFGDWEQSACGFRTARSINITPDHMSNELRRLCIRDFNPHTASNYGVEDTTGWHGSQLVQGELTTEICYPFTEPLGSALSYRETVSEELFDVTETLVDDSRILLLKRDDAGSLQKIDILMF</sequence>
<dbReference type="InterPro" id="IPR001810">
    <property type="entry name" value="F-box_dom"/>
</dbReference>
<evidence type="ECO:0000313" key="3">
    <source>
        <dbReference type="Proteomes" id="UP000092154"/>
    </source>
</evidence>
<dbReference type="InterPro" id="IPR036047">
    <property type="entry name" value="F-box-like_dom_sf"/>
</dbReference>
<dbReference type="PROSITE" id="PS50181">
    <property type="entry name" value="FBOX"/>
    <property type="match status" value="1"/>
</dbReference>
<accession>A0A1B7NBP9</accession>
<keyword evidence="3" id="KW-1185">Reference proteome</keyword>
<dbReference type="CDD" id="cd09917">
    <property type="entry name" value="F-box_SF"/>
    <property type="match status" value="1"/>
</dbReference>
<protein>
    <recommendedName>
        <fullName evidence="1">F-box domain-containing protein</fullName>
    </recommendedName>
</protein>
<organism evidence="2 3">
    <name type="scientific">Rhizopogon vinicolor AM-OR11-026</name>
    <dbReference type="NCBI Taxonomy" id="1314800"/>
    <lineage>
        <taxon>Eukaryota</taxon>
        <taxon>Fungi</taxon>
        <taxon>Dikarya</taxon>
        <taxon>Basidiomycota</taxon>
        <taxon>Agaricomycotina</taxon>
        <taxon>Agaricomycetes</taxon>
        <taxon>Agaricomycetidae</taxon>
        <taxon>Boletales</taxon>
        <taxon>Suillineae</taxon>
        <taxon>Rhizopogonaceae</taxon>
        <taxon>Rhizopogon</taxon>
    </lineage>
</organism>
<dbReference type="STRING" id="1314800.A0A1B7NBP9"/>
<name>A0A1B7NBP9_9AGAM</name>
<evidence type="ECO:0000313" key="2">
    <source>
        <dbReference type="EMBL" id="OAX42310.1"/>
    </source>
</evidence>